<dbReference type="InterPro" id="IPR011749">
    <property type="entry name" value="CHP02243"/>
</dbReference>
<sequence>MPAAIENRPGLPALHYRIGDYHGFLESALARLSTLNLAEPGEAGRYPLQALTSRQPDDFSIALLQAWASLAEVLSFYQERIANEGYLRTATERRSVLELARLIGYQPRPGVAASVFLAYGLDDKFEGPSLIAKGAKVQSLPAPGESPQTFETSDDLEARAAWNTLKPRLSRPQTSLSMFFDPGGPRVYLKGISTKLNVDDPLLIQIGGNEPALLRVGEVLPEPEHDRTLVRLQIGVTPIAAVLNWQDVLNDQYALLLLDDGSGQPGFFDFRFDVDIEQVEADGLTLYSLADGGAWLLQIGAEGHQIVLSRNSRQLGYAVKSVDGIGATGLSYLRISLEGLQDYRQIIAGLTQSPSLQPRNQATLTRNLAGQFFAAPLLDPSAGGGAGGGDTGGNGGELRFRARPLTVDVAARYATQGLNAVADANNAIAKRFSPALRTHLAAATANTRITLDGPVTVYALRGKASPFGHNAQLRQTDFANGNYTLREWQIANPYNTPTTSNTGSVTGAVFHQPTTLYLDADYPLTTGGWIVIAKANGSEIVVRLDKDTLQHRSLAAYGLSGKSLAVSLPSDKAWIGEPTGNNPEPFATVRTTTVHIQSEALALAEEPISTPVCGGDSELLELDRYHEDLQAGRWVIVSGERADLPGTSGVRFSELAMLSSVRQDLYRQTYYSLAGRDGGVDKLEYSLPGDRIHSFVKLAKPLAYCFKRDTVKIHANVVKASHGETRKEVLGSGNGAQALQRFTLKQSPLTFVAANNPAGIDSTLAVSVNGVQWREAEALNGLSATGRAFVTQTDDDGKTSLIFGDGVHGARLPSGVENIQAVYRSGIGKGGNVKAEQINLLLSRPLGVRDVINPLRASGGADPESRDQARINAPLTLAALDRLVSVRDYQDFSRTYAGIGKAYAVELSDGRRQIVHVTVAGAEDIPIDETSDLFLNLWQALHDYGDPFQPMQLAVRELLLIVVSARVRIAPDYRWENVEPALRGVLLEAFGFERRELGQGVCLSEVISAMQGVAGVVYVDVDAFGGVPEKIPDAAAGRRLQTPAEIAEAVQAIAAQTQPAQHLAVNLAKFENGAIRPAQIAVLATEIPETLSLNQIL</sequence>
<evidence type="ECO:0008006" key="3">
    <source>
        <dbReference type="Google" id="ProtNLM"/>
    </source>
</evidence>
<dbReference type="AlphaFoldDB" id="A0A177NNL3"/>
<dbReference type="NCBIfam" id="TIGR02243">
    <property type="entry name" value="putative baseplate assembly protein"/>
    <property type="match status" value="1"/>
</dbReference>
<protein>
    <recommendedName>
        <fullName evidence="3">Baseplate assembly protein</fullName>
    </recommendedName>
</protein>
<evidence type="ECO:0000313" key="1">
    <source>
        <dbReference type="EMBL" id="OAI19637.1"/>
    </source>
</evidence>
<dbReference type="EMBL" id="LUUK01000155">
    <property type="protein sequence ID" value="OAI19637.1"/>
    <property type="molecule type" value="Genomic_DNA"/>
</dbReference>
<dbReference type="STRING" id="702114.A1355_03815"/>
<organism evidence="1 2">
    <name type="scientific">Methylomonas koyamae</name>
    <dbReference type="NCBI Taxonomy" id="702114"/>
    <lineage>
        <taxon>Bacteria</taxon>
        <taxon>Pseudomonadati</taxon>
        <taxon>Pseudomonadota</taxon>
        <taxon>Gammaproteobacteria</taxon>
        <taxon>Methylococcales</taxon>
        <taxon>Methylococcaceae</taxon>
        <taxon>Methylomonas</taxon>
    </lineage>
</organism>
<evidence type="ECO:0000313" key="2">
    <source>
        <dbReference type="Proteomes" id="UP000077628"/>
    </source>
</evidence>
<dbReference type="Proteomes" id="UP000077628">
    <property type="component" value="Unassembled WGS sequence"/>
</dbReference>
<proteinExistence type="predicted"/>
<name>A0A177NNL3_9GAMM</name>
<accession>A0A177NNL3</accession>
<reference evidence="2" key="1">
    <citation type="submission" date="2016-03" db="EMBL/GenBank/DDBJ databases">
        <authorList>
            <person name="Heylen K."/>
            <person name="De Vos P."/>
            <person name="Vekeman B."/>
        </authorList>
    </citation>
    <scope>NUCLEOTIDE SEQUENCE [LARGE SCALE GENOMIC DNA]</scope>
    <source>
        <strain evidence="2">R-45383</strain>
    </source>
</reference>
<gene>
    <name evidence="1" type="ORF">A1355_03815</name>
</gene>
<keyword evidence="2" id="KW-1185">Reference proteome</keyword>
<comment type="caution">
    <text evidence="1">The sequence shown here is derived from an EMBL/GenBank/DDBJ whole genome shotgun (WGS) entry which is preliminary data.</text>
</comment>